<keyword evidence="11" id="KW-0653">Protein transport</keyword>
<evidence type="ECO:0000256" key="2">
    <source>
        <dbReference type="ARBA" id="ARBA00004906"/>
    </source>
</evidence>
<evidence type="ECO:0000256" key="9">
    <source>
        <dbReference type="ARBA" id="ARBA00022786"/>
    </source>
</evidence>
<gene>
    <name evidence="20" type="ORF">M438DRAFT_117836</name>
</gene>
<dbReference type="OrthoDB" id="1701437at2759"/>
<evidence type="ECO:0000256" key="14">
    <source>
        <dbReference type="ARBA" id="ARBA00023140"/>
    </source>
</evidence>
<dbReference type="GO" id="GO:0061630">
    <property type="term" value="F:ubiquitin protein ligase activity"/>
    <property type="evidence" value="ECO:0007669"/>
    <property type="project" value="UniProtKB-EC"/>
</dbReference>
<evidence type="ECO:0000256" key="6">
    <source>
        <dbReference type="ARBA" id="ARBA00022692"/>
    </source>
</evidence>
<comment type="subcellular location">
    <subcellularLocation>
        <location evidence="1">Peroxisome membrane</location>
        <topology evidence="1">Multi-pass membrane protein</topology>
    </subcellularLocation>
</comment>
<dbReference type="GO" id="GO:0016567">
    <property type="term" value="P:protein ubiquitination"/>
    <property type="evidence" value="ECO:0007669"/>
    <property type="project" value="UniProtKB-ARBA"/>
</dbReference>
<keyword evidence="8" id="KW-0863">Zinc-finger</keyword>
<evidence type="ECO:0000256" key="13">
    <source>
        <dbReference type="ARBA" id="ARBA00023136"/>
    </source>
</evidence>
<dbReference type="EMBL" id="KL585000">
    <property type="protein sequence ID" value="KEQ80098.1"/>
    <property type="molecule type" value="Genomic_DNA"/>
</dbReference>
<keyword evidence="10" id="KW-0862">Zinc</keyword>
<proteinExistence type="inferred from homology"/>
<dbReference type="AlphaFoldDB" id="A0A074X3Y1"/>
<feature type="region of interest" description="Disordered" evidence="18">
    <location>
        <begin position="468"/>
        <end position="544"/>
    </location>
</feature>
<evidence type="ECO:0000256" key="11">
    <source>
        <dbReference type="ARBA" id="ARBA00022927"/>
    </source>
</evidence>
<dbReference type="EC" id="2.3.2.36" evidence="17"/>
<keyword evidence="9" id="KW-0833">Ubl conjugation pathway</keyword>
<comment type="pathway">
    <text evidence="2">Protein modification; protein ubiquitination.</text>
</comment>
<evidence type="ECO:0000259" key="19">
    <source>
        <dbReference type="Pfam" id="PF04757"/>
    </source>
</evidence>
<dbReference type="HOGENOM" id="CLU_024591_2_0_1"/>
<keyword evidence="6" id="KW-0812">Transmembrane</keyword>
<evidence type="ECO:0000256" key="17">
    <source>
        <dbReference type="ARBA" id="ARBA00034523"/>
    </source>
</evidence>
<feature type="compositionally biased region" description="Acidic residues" evidence="18">
    <location>
        <begin position="531"/>
        <end position="544"/>
    </location>
</feature>
<evidence type="ECO:0000256" key="16">
    <source>
        <dbReference type="ARBA" id="ARBA00034438"/>
    </source>
</evidence>
<name>A0A074X3Y1_AURPU</name>
<dbReference type="PANTHER" id="PTHR48178">
    <property type="entry name" value="PEROXISOME BIOGENESIS FACTOR 2"/>
    <property type="match status" value="1"/>
</dbReference>
<dbReference type="GO" id="GO:0008270">
    <property type="term" value="F:zinc ion binding"/>
    <property type="evidence" value="ECO:0007669"/>
    <property type="project" value="UniProtKB-KW"/>
</dbReference>
<dbReference type="PANTHER" id="PTHR48178:SF1">
    <property type="entry name" value="PEROXISOME BIOGENESIS FACTOR 2"/>
    <property type="match status" value="1"/>
</dbReference>
<evidence type="ECO:0000256" key="4">
    <source>
        <dbReference type="ARBA" id="ARBA00022448"/>
    </source>
</evidence>
<dbReference type="InterPro" id="IPR025654">
    <property type="entry name" value="PEX2/10"/>
</dbReference>
<evidence type="ECO:0000256" key="3">
    <source>
        <dbReference type="ARBA" id="ARBA00008704"/>
    </source>
</evidence>
<evidence type="ECO:0000256" key="12">
    <source>
        <dbReference type="ARBA" id="ARBA00022989"/>
    </source>
</evidence>
<keyword evidence="7" id="KW-0479">Metal-binding</keyword>
<evidence type="ECO:0000256" key="10">
    <source>
        <dbReference type="ARBA" id="ARBA00022833"/>
    </source>
</evidence>
<evidence type="ECO:0000313" key="20">
    <source>
        <dbReference type="EMBL" id="KEQ80098.1"/>
    </source>
</evidence>
<evidence type="ECO:0000256" key="5">
    <source>
        <dbReference type="ARBA" id="ARBA00022679"/>
    </source>
</evidence>
<keyword evidence="12" id="KW-1133">Transmembrane helix</keyword>
<comment type="catalytic activity">
    <reaction evidence="16">
        <text>[E2 ubiquitin-conjugating enzyme]-S-ubiquitinyl-L-cysteine + [acceptor protein]-L-cysteine = [E2 ubiquitin-conjugating enzyme]-L-cysteine + [acceptor protein]-S-ubiquitinyl-L-cysteine.</text>
        <dbReference type="EC" id="2.3.2.36"/>
    </reaction>
</comment>
<dbReference type="Proteomes" id="UP000030706">
    <property type="component" value="Unassembled WGS sequence"/>
</dbReference>
<dbReference type="RefSeq" id="XP_029756285.1">
    <property type="nucleotide sequence ID" value="XM_029898732.1"/>
</dbReference>
<keyword evidence="21" id="KW-1185">Reference proteome</keyword>
<sequence length="544" mass="60748">MKQEDEQVSYRSVSATGVQKPQPRQVGAVFICLPDRVPLVSSALFRHTNNAPFTTVMTSPDFAAAQARVIARRAAAARPAPPPTPPSLPFALLNLPPGLRSFASTTLSTWTTFRHNPPTAPTPYFRVGQVDAELLDEELLQLLRNQVGDALKYFGGHIADDWSSEIGAILRAILWKLSIWDRGTSYGASLQGLKYVDARTQPSSIHAGSGQDPTKWQKAAYGLITVGGRYSWQKLEDWLLEREGGYEEPTPLVKRLSKLTAWVSSTHEMAALASFLVFLFNGKYRTLADRLLRLRLAPASSRTSREVSFEYLNRQLVWHAFTEFLLFLLPLVGISRWRRLLSRAWRKVKTMFSRTPEEEDTTAGGELGFLPERTCAICYRDQNVVGGGSEAEVLAQSGNIGGGVIGSAQTDVTNPYEAMPCGCIYCFVCLAQRIEAEEGEGWTCLRCGEVVKECKPWNGDVMEDIVEKTPNTLPDSRPKPPRRKSVGFVDDEREEEATIEEIDPMPMDEHDEQDQVEEDVRTIDSVSWVDGESEMDFEDEADYD</sequence>
<evidence type="ECO:0000256" key="18">
    <source>
        <dbReference type="SAM" id="MobiDB-lite"/>
    </source>
</evidence>
<keyword evidence="14" id="KW-0576">Peroxisome</keyword>
<keyword evidence="13" id="KW-0472">Membrane</keyword>
<dbReference type="GO" id="GO:0005778">
    <property type="term" value="C:peroxisomal membrane"/>
    <property type="evidence" value="ECO:0007669"/>
    <property type="project" value="UniProtKB-SubCell"/>
</dbReference>
<dbReference type="GeneID" id="40741038"/>
<feature type="domain" description="Pex N-terminal" evidence="19">
    <location>
        <begin position="136"/>
        <end position="335"/>
    </location>
</feature>
<organism evidence="20 21">
    <name type="scientific">Aureobasidium pullulans EXF-150</name>
    <dbReference type="NCBI Taxonomy" id="1043002"/>
    <lineage>
        <taxon>Eukaryota</taxon>
        <taxon>Fungi</taxon>
        <taxon>Dikarya</taxon>
        <taxon>Ascomycota</taxon>
        <taxon>Pezizomycotina</taxon>
        <taxon>Dothideomycetes</taxon>
        <taxon>Dothideomycetidae</taxon>
        <taxon>Dothideales</taxon>
        <taxon>Saccotheciaceae</taxon>
        <taxon>Aureobasidium</taxon>
    </lineage>
</organism>
<keyword evidence="4" id="KW-0813">Transport</keyword>
<dbReference type="GO" id="GO:0016562">
    <property type="term" value="P:protein import into peroxisome matrix, receptor recycling"/>
    <property type="evidence" value="ECO:0007669"/>
    <property type="project" value="UniProtKB-ARBA"/>
</dbReference>
<feature type="compositionally biased region" description="Acidic residues" evidence="18">
    <location>
        <begin position="489"/>
        <end position="503"/>
    </location>
</feature>
<evidence type="ECO:0000256" key="15">
    <source>
        <dbReference type="ARBA" id="ARBA00032511"/>
    </source>
</evidence>
<reference evidence="20 21" key="1">
    <citation type="journal article" date="2014" name="BMC Genomics">
        <title>Genome sequencing of four Aureobasidium pullulans varieties: biotechnological potential, stress tolerance, and description of new species.</title>
        <authorList>
            <person name="Gostin Ar C."/>
            <person name="Ohm R.A."/>
            <person name="Kogej T."/>
            <person name="Sonjak S."/>
            <person name="Turk M."/>
            <person name="Zajc J."/>
            <person name="Zalar P."/>
            <person name="Grube M."/>
            <person name="Sun H."/>
            <person name="Han J."/>
            <person name="Sharma A."/>
            <person name="Chiniquy J."/>
            <person name="Ngan C.Y."/>
            <person name="Lipzen A."/>
            <person name="Barry K."/>
            <person name="Grigoriev I.V."/>
            <person name="Gunde-Cimerman N."/>
        </authorList>
    </citation>
    <scope>NUCLEOTIDE SEQUENCE [LARGE SCALE GENOMIC DNA]</scope>
    <source>
        <strain evidence="20 21">EXF-150</strain>
    </source>
</reference>
<evidence type="ECO:0000256" key="7">
    <source>
        <dbReference type="ARBA" id="ARBA00022723"/>
    </source>
</evidence>
<evidence type="ECO:0000313" key="21">
    <source>
        <dbReference type="Proteomes" id="UP000030706"/>
    </source>
</evidence>
<evidence type="ECO:0000256" key="1">
    <source>
        <dbReference type="ARBA" id="ARBA00004585"/>
    </source>
</evidence>
<dbReference type="InterPro" id="IPR006845">
    <property type="entry name" value="Pex_N"/>
</dbReference>
<keyword evidence="5" id="KW-0808">Transferase</keyword>
<protein>
    <recommendedName>
        <fullName evidence="17">RING-type E3 ubiquitin transferase (cysteine targeting)</fullName>
        <ecNumber evidence="17">2.3.2.36</ecNumber>
    </recommendedName>
    <alternativeName>
        <fullName evidence="15">Peroxin-2</fullName>
    </alternativeName>
</protein>
<accession>A0A074X3Y1</accession>
<dbReference type="Pfam" id="PF04757">
    <property type="entry name" value="Pex2_Pex12"/>
    <property type="match status" value="1"/>
</dbReference>
<comment type="similarity">
    <text evidence="3">Belongs to the pex2/pex10/pex12 family.</text>
</comment>
<evidence type="ECO:0000256" key="8">
    <source>
        <dbReference type="ARBA" id="ARBA00022771"/>
    </source>
</evidence>
<dbReference type="STRING" id="1043002.A0A074X3Y1"/>